<evidence type="ECO:0008006" key="5">
    <source>
        <dbReference type="Google" id="ProtNLM"/>
    </source>
</evidence>
<dbReference type="GO" id="GO:0006974">
    <property type="term" value="P:DNA damage response"/>
    <property type="evidence" value="ECO:0007669"/>
    <property type="project" value="TreeGrafter"/>
</dbReference>
<evidence type="ECO:0000256" key="2">
    <source>
        <dbReference type="SAM" id="SignalP"/>
    </source>
</evidence>
<reference evidence="3 4" key="1">
    <citation type="submission" date="2018-03" db="EMBL/GenBank/DDBJ databases">
        <title>Genome sequencing of Phreatobacter sp.</title>
        <authorList>
            <person name="Kim S.-J."/>
            <person name="Heo J."/>
            <person name="Kwon S.-W."/>
        </authorList>
    </citation>
    <scope>NUCLEOTIDE SEQUENCE [LARGE SCALE GENOMIC DNA]</scope>
    <source>
        <strain evidence="3 4">S-12</strain>
    </source>
</reference>
<feature type="chain" id="PRO_5015484705" description="SIMPL domain-containing protein" evidence="2">
    <location>
        <begin position="43"/>
        <end position="263"/>
    </location>
</feature>
<dbReference type="Pfam" id="PF04402">
    <property type="entry name" value="SIMPL"/>
    <property type="match status" value="1"/>
</dbReference>
<dbReference type="OrthoDB" id="9813144at2"/>
<proteinExistence type="predicted"/>
<dbReference type="Gene3D" id="3.30.110.170">
    <property type="entry name" value="Protein of unknown function (DUF541), domain 1"/>
    <property type="match status" value="1"/>
</dbReference>
<sequence>MAFRSRGVNHRPRATIGINMASSSLRLSRRLPLAALAFAAMAATLAPASAQSAGTQRQISIQGEGKASAAPNEAVIGGGTQVQARTAREAMEGNSAAMRQVQQALKQAGIAERDVATSALTLRPVIDYGSGNRPRVTGYTAGHRVEVRVRDLTSLGDVLDRMVAAGANQIDGLDLTVSDWSAKVDEARIAAIADARRKAEALAQAAGARLGKVLTITEHGGAMPPPMTRSAPARSLSASGPTPVATGDQTFRLSVSVVWELVD</sequence>
<protein>
    <recommendedName>
        <fullName evidence="5">SIMPL domain-containing protein</fullName>
    </recommendedName>
</protein>
<evidence type="ECO:0000256" key="1">
    <source>
        <dbReference type="SAM" id="MobiDB-lite"/>
    </source>
</evidence>
<dbReference type="InterPro" id="IPR052022">
    <property type="entry name" value="26kDa_periplasmic_antigen"/>
</dbReference>
<feature type="region of interest" description="Disordered" evidence="1">
    <location>
        <begin position="56"/>
        <end position="76"/>
    </location>
</feature>
<dbReference type="PANTHER" id="PTHR34387:SF1">
    <property type="entry name" value="PERIPLASMIC IMMUNOGENIC PROTEIN"/>
    <property type="match status" value="1"/>
</dbReference>
<gene>
    <name evidence="3" type="ORF">C6569_11505</name>
</gene>
<dbReference type="EMBL" id="CP027668">
    <property type="protein sequence ID" value="AVO45639.1"/>
    <property type="molecule type" value="Genomic_DNA"/>
</dbReference>
<organism evidence="3 4">
    <name type="scientific">Phreatobacter cathodiphilus</name>
    <dbReference type="NCBI Taxonomy" id="1868589"/>
    <lineage>
        <taxon>Bacteria</taxon>
        <taxon>Pseudomonadati</taxon>
        <taxon>Pseudomonadota</taxon>
        <taxon>Alphaproteobacteria</taxon>
        <taxon>Hyphomicrobiales</taxon>
        <taxon>Phreatobacteraceae</taxon>
        <taxon>Phreatobacter</taxon>
    </lineage>
</organism>
<dbReference type="PANTHER" id="PTHR34387">
    <property type="entry name" value="SLR1258 PROTEIN"/>
    <property type="match status" value="1"/>
</dbReference>
<dbReference type="AlphaFoldDB" id="A0A2S0NBV0"/>
<keyword evidence="2" id="KW-0732">Signal</keyword>
<evidence type="ECO:0000313" key="3">
    <source>
        <dbReference type="EMBL" id="AVO45639.1"/>
    </source>
</evidence>
<feature type="signal peptide" evidence="2">
    <location>
        <begin position="1"/>
        <end position="42"/>
    </location>
</feature>
<dbReference type="Proteomes" id="UP000237889">
    <property type="component" value="Chromosome"/>
</dbReference>
<accession>A0A2S0NBV0</accession>
<evidence type="ECO:0000313" key="4">
    <source>
        <dbReference type="Proteomes" id="UP000237889"/>
    </source>
</evidence>
<keyword evidence="4" id="KW-1185">Reference proteome</keyword>
<dbReference type="Gene3D" id="3.30.70.2970">
    <property type="entry name" value="Protein of unknown function (DUF541), domain 2"/>
    <property type="match status" value="1"/>
</dbReference>
<feature type="region of interest" description="Disordered" evidence="1">
    <location>
        <begin position="218"/>
        <end position="243"/>
    </location>
</feature>
<dbReference type="RefSeq" id="WP_106748980.1">
    <property type="nucleotide sequence ID" value="NZ_CP027668.1"/>
</dbReference>
<dbReference type="KEGG" id="phr:C6569_11505"/>
<dbReference type="InterPro" id="IPR007497">
    <property type="entry name" value="SIMPL/DUF541"/>
</dbReference>
<name>A0A2S0NBV0_9HYPH</name>